<dbReference type="HOGENOM" id="CLU_113589_0_0_2"/>
<gene>
    <name evidence="4" type="primary">spt5</name>
    <name evidence="8" type="ordered locus">Maeo_1010</name>
</gene>
<comment type="subunit">
    <text evidence="4">Heterodimer composed of Spt4 and Spt5. Interacts with RNA polymerase (RNAP).</text>
</comment>
<proteinExistence type="inferred from homology"/>
<dbReference type="GO" id="GO:0006355">
    <property type="term" value="P:regulation of DNA-templated transcription"/>
    <property type="evidence" value="ECO:0007669"/>
    <property type="project" value="UniProtKB-UniRule"/>
</dbReference>
<comment type="similarity">
    <text evidence="1">Belongs to the SPT5 family.</text>
</comment>
<dbReference type="Gene3D" id="2.30.30.30">
    <property type="match status" value="1"/>
</dbReference>
<dbReference type="KEGG" id="mae:Maeo_1010"/>
<dbReference type="InterPro" id="IPR036735">
    <property type="entry name" value="NGN_dom_sf"/>
</dbReference>
<dbReference type="AlphaFoldDB" id="A6UVR6"/>
<dbReference type="Pfam" id="PF00467">
    <property type="entry name" value="KOW"/>
    <property type="match status" value="1"/>
</dbReference>
<evidence type="ECO:0000313" key="9">
    <source>
        <dbReference type="Proteomes" id="UP000001106"/>
    </source>
</evidence>
<accession>A6UVR6</accession>
<dbReference type="InterPro" id="IPR011590">
    <property type="entry name" value="Spt5_arc"/>
</dbReference>
<dbReference type="InterPro" id="IPR006645">
    <property type="entry name" value="NGN-like_dom"/>
</dbReference>
<reference evidence="8" key="1">
    <citation type="submission" date="2007-06" db="EMBL/GenBank/DDBJ databases">
        <title>Complete sequence of Methanococcus aeolicus Nankai-3.</title>
        <authorList>
            <consortium name="US DOE Joint Genome Institute"/>
            <person name="Copeland A."/>
            <person name="Lucas S."/>
            <person name="Lapidus A."/>
            <person name="Barry K."/>
            <person name="Glavina del Rio T."/>
            <person name="Dalin E."/>
            <person name="Tice H."/>
            <person name="Pitluck S."/>
            <person name="Chain P."/>
            <person name="Malfatti S."/>
            <person name="Shin M."/>
            <person name="Vergez L."/>
            <person name="Schmutz J."/>
            <person name="Larimer F."/>
            <person name="Land M."/>
            <person name="Hauser L."/>
            <person name="Kyrpides N."/>
            <person name="Lykidis A."/>
            <person name="Sieprawska-Lupa M."/>
            <person name="Whitman W.B."/>
            <person name="Richardson P."/>
        </authorList>
    </citation>
    <scope>NUCLEOTIDE SEQUENCE [LARGE SCALE GENOMIC DNA]</scope>
    <source>
        <strain evidence="8">Nankai-3</strain>
    </source>
</reference>
<protein>
    <recommendedName>
        <fullName evidence="4 5">Transcription elongation factor Spt5</fullName>
    </recommendedName>
</protein>
<sequence>MIYAIRTTTGQELNVAEFLAAKAEKEDIEIYSILATEDLKGYILVEAPNMGALEDLIRKTFKVKGIVQGETSVDELEHLLTPTKIIETIDKGDTVELVAGPFKGERARVIRVDKHKEEITLELMDAAVPIPITVGIEQVKIISKTQ</sequence>
<evidence type="ECO:0000256" key="3">
    <source>
        <dbReference type="ARBA" id="ARBA00023163"/>
    </source>
</evidence>
<dbReference type="NCBIfam" id="TIGR00405">
    <property type="entry name" value="KOW_elon_Spt5"/>
    <property type="match status" value="1"/>
</dbReference>
<dbReference type="GO" id="GO:0006354">
    <property type="term" value="P:DNA-templated transcription elongation"/>
    <property type="evidence" value="ECO:0007669"/>
    <property type="project" value="InterPro"/>
</dbReference>
<dbReference type="HAMAP" id="MF_00950">
    <property type="entry name" value="Spt5_arch"/>
    <property type="match status" value="1"/>
</dbReference>
<dbReference type="OrthoDB" id="371863at2157"/>
<comment type="function">
    <text evidence="4">Stimulates transcription elongation.</text>
</comment>
<dbReference type="InterPro" id="IPR005100">
    <property type="entry name" value="NGN-domain"/>
</dbReference>
<evidence type="ECO:0000256" key="4">
    <source>
        <dbReference type="HAMAP-Rule" id="MF_00950"/>
    </source>
</evidence>
<evidence type="ECO:0000313" key="8">
    <source>
        <dbReference type="EMBL" id="ABR56588.1"/>
    </source>
</evidence>
<dbReference type="InterPro" id="IPR008991">
    <property type="entry name" value="Translation_prot_SH3-like_sf"/>
</dbReference>
<name>A6UVR6_META3</name>
<dbReference type="GeneID" id="5326883"/>
<dbReference type="GO" id="GO:0003746">
    <property type="term" value="F:translation elongation factor activity"/>
    <property type="evidence" value="ECO:0007669"/>
    <property type="project" value="InterPro"/>
</dbReference>
<dbReference type="InterPro" id="IPR014722">
    <property type="entry name" value="Rib_uL2_dom2"/>
</dbReference>
<dbReference type="InterPro" id="IPR005824">
    <property type="entry name" value="KOW"/>
</dbReference>
<dbReference type="Proteomes" id="UP000001106">
    <property type="component" value="Chromosome"/>
</dbReference>
<dbReference type="EMBL" id="CP000743">
    <property type="protein sequence ID" value="ABR56588.1"/>
    <property type="molecule type" value="Genomic_DNA"/>
</dbReference>
<dbReference type="RefSeq" id="WP_011973720.1">
    <property type="nucleotide sequence ID" value="NC_009635.1"/>
</dbReference>
<evidence type="ECO:0000259" key="6">
    <source>
        <dbReference type="SMART" id="SM00738"/>
    </source>
</evidence>
<feature type="domain" description="NusG-like N-terminal" evidence="6">
    <location>
        <begin position="1"/>
        <end position="83"/>
    </location>
</feature>
<evidence type="ECO:0000256" key="5">
    <source>
        <dbReference type="NCBIfam" id="TIGR00405"/>
    </source>
</evidence>
<dbReference type="eggNOG" id="arCOG01920">
    <property type="taxonomic scope" value="Archaea"/>
</dbReference>
<evidence type="ECO:0000259" key="7">
    <source>
        <dbReference type="SMART" id="SM00739"/>
    </source>
</evidence>
<dbReference type="Gene3D" id="3.30.70.940">
    <property type="entry name" value="NusG, N-terminal domain"/>
    <property type="match status" value="1"/>
</dbReference>
<dbReference type="CDD" id="cd06091">
    <property type="entry name" value="KOW_NusG"/>
    <property type="match status" value="1"/>
</dbReference>
<keyword evidence="3 4" id="KW-0804">Transcription</keyword>
<comment type="similarity">
    <text evidence="4">Belongs to the archaeal Spt5 family.</text>
</comment>
<dbReference type="CDD" id="cd09887">
    <property type="entry name" value="NGN_Arch"/>
    <property type="match status" value="1"/>
</dbReference>
<keyword evidence="9" id="KW-1185">Reference proteome</keyword>
<dbReference type="SMART" id="SM00738">
    <property type="entry name" value="NGN"/>
    <property type="match status" value="1"/>
</dbReference>
<dbReference type="SUPFAM" id="SSF50104">
    <property type="entry name" value="Translation proteins SH3-like domain"/>
    <property type="match status" value="1"/>
</dbReference>
<evidence type="ECO:0000256" key="1">
    <source>
        <dbReference type="ARBA" id="ARBA00006956"/>
    </source>
</evidence>
<dbReference type="Pfam" id="PF03439">
    <property type="entry name" value="Spt5-NGN"/>
    <property type="match status" value="1"/>
</dbReference>
<feature type="domain" description="KOW" evidence="7">
    <location>
        <begin position="88"/>
        <end position="115"/>
    </location>
</feature>
<organism evidence="8 9">
    <name type="scientific">Methanococcus aeolicus (strain ATCC BAA-1280 / DSM 17508 / OCM 812 / Nankai-3)</name>
    <dbReference type="NCBI Taxonomy" id="419665"/>
    <lineage>
        <taxon>Archaea</taxon>
        <taxon>Methanobacteriati</taxon>
        <taxon>Methanobacteriota</taxon>
        <taxon>Methanomada group</taxon>
        <taxon>Methanococci</taxon>
        <taxon>Methanococcales</taxon>
        <taxon>Methanococcaceae</taxon>
        <taxon>Methanococcus</taxon>
    </lineage>
</organism>
<dbReference type="SMART" id="SM00739">
    <property type="entry name" value="KOW"/>
    <property type="match status" value="1"/>
</dbReference>
<dbReference type="STRING" id="419665.Maeo_1010"/>
<keyword evidence="2 4" id="KW-0805">Transcription regulation</keyword>
<evidence type="ECO:0000256" key="2">
    <source>
        <dbReference type="ARBA" id="ARBA00023015"/>
    </source>
</evidence>